<dbReference type="Proteomes" id="UP000007029">
    <property type="component" value="Chromosome"/>
</dbReference>
<dbReference type="KEGG" id="rde:RD1_1082"/>
<name>Q16BA2_ROSDO</name>
<gene>
    <name evidence="2" type="ordered locus">RD1_1082</name>
</gene>
<evidence type="ECO:0000313" key="3">
    <source>
        <dbReference type="Proteomes" id="UP000007029"/>
    </source>
</evidence>
<evidence type="ECO:0000313" key="2">
    <source>
        <dbReference type="EMBL" id="ABG30741.1"/>
    </source>
</evidence>
<keyword evidence="3" id="KW-1185">Reference proteome</keyword>
<evidence type="ECO:0000256" key="1">
    <source>
        <dbReference type="SAM" id="Phobius"/>
    </source>
</evidence>
<dbReference type="RefSeq" id="WP_011567363.1">
    <property type="nucleotide sequence ID" value="NC_008209.1"/>
</dbReference>
<dbReference type="EMBL" id="CP000362">
    <property type="protein sequence ID" value="ABG30741.1"/>
    <property type="molecule type" value="Genomic_DNA"/>
</dbReference>
<protein>
    <recommendedName>
        <fullName evidence="4">DUF4760 domain-containing protein</fullName>
    </recommendedName>
</protein>
<dbReference type="HOGENOM" id="CLU_1304108_0_0_5"/>
<evidence type="ECO:0008006" key="4">
    <source>
        <dbReference type="Google" id="ProtNLM"/>
    </source>
</evidence>
<reference evidence="2 3" key="1">
    <citation type="journal article" date="2007" name="J. Bacteriol.">
        <title>The complete genome sequence of Roseobacter denitrificans reveals a mixotrophic rather than photosynthetic metabolism.</title>
        <authorList>
            <person name="Swingley W.D."/>
            <person name="Sadekar S."/>
            <person name="Mastrian S.D."/>
            <person name="Matthies H.J."/>
            <person name="Hao J."/>
            <person name="Ramos H."/>
            <person name="Acharya C.R."/>
            <person name="Conrad A.L."/>
            <person name="Taylor H.L."/>
            <person name="Dejesa L.C."/>
            <person name="Shah M.K."/>
            <person name="O'huallachain M.E."/>
            <person name="Lince M.T."/>
            <person name="Blankenship R.E."/>
            <person name="Beatty J.T."/>
            <person name="Touchman J.W."/>
        </authorList>
    </citation>
    <scope>NUCLEOTIDE SEQUENCE [LARGE SCALE GENOMIC DNA]</scope>
    <source>
        <strain evidence="3">ATCC 33942 / OCh 114</strain>
    </source>
</reference>
<feature type="transmembrane region" description="Helical" evidence="1">
    <location>
        <begin position="7"/>
        <end position="26"/>
    </location>
</feature>
<accession>Q16BA2</accession>
<keyword evidence="1" id="KW-0812">Transmembrane</keyword>
<dbReference type="AlphaFoldDB" id="Q16BA2"/>
<keyword evidence="1" id="KW-0472">Membrane</keyword>
<organism evidence="2 3">
    <name type="scientific">Roseobacter denitrificans (strain ATCC 33942 / OCh 114)</name>
    <name type="common">Erythrobacter sp. (strain OCh 114)</name>
    <name type="synonym">Roseobacter denitrificans</name>
    <dbReference type="NCBI Taxonomy" id="375451"/>
    <lineage>
        <taxon>Bacteria</taxon>
        <taxon>Pseudomonadati</taxon>
        <taxon>Pseudomonadota</taxon>
        <taxon>Alphaproteobacteria</taxon>
        <taxon>Rhodobacterales</taxon>
        <taxon>Roseobacteraceae</taxon>
        <taxon>Roseobacter</taxon>
    </lineage>
</organism>
<proteinExistence type="predicted"/>
<keyword evidence="1" id="KW-1133">Transmembrane helix</keyword>
<sequence>MTKLTHTFARIGTGFAAIGALCWLLWPSDFKSVYSNPEAIFVFSVTLITWVFTEFKDSEEVQLRQATTNDIRIARTLIKLHANNFRSLLCETDLFQYVPSSHYYDLSELCHRYERGAFEFQNGELNEKLAVFVDDLKKLGLFVAQHTAPERIGGELMTGFKPYEIVCQERYDELLRLSQQANDMATTAWERLDSLISTMKVRIPEAWYEEI</sequence>
<dbReference type="OrthoDB" id="7838176at2"/>